<keyword evidence="1" id="KW-0472">Membrane</keyword>
<geneLocation type="plastid" evidence="2"/>
<evidence type="ECO:0000256" key="1">
    <source>
        <dbReference type="SAM" id="Phobius"/>
    </source>
</evidence>
<dbReference type="AlphaFoldDB" id="A0A141SD35"/>
<dbReference type="SUPFAM" id="SSF103511">
    <property type="entry name" value="Chlorophyll a-b binding protein"/>
    <property type="match status" value="1"/>
</dbReference>
<keyword evidence="2" id="KW-0934">Plastid</keyword>
<keyword evidence="1" id="KW-1133">Transmembrane helix</keyword>
<organism evidence="2">
    <name type="scientific">Sporolithon durum</name>
    <dbReference type="NCBI Taxonomy" id="48970"/>
    <lineage>
        <taxon>Eukaryota</taxon>
        <taxon>Rhodophyta</taxon>
        <taxon>Florideophyceae</taxon>
        <taxon>Corallinophycidae</taxon>
        <taxon>Sporolithales</taxon>
        <taxon>Sporolithaceae</taxon>
        <taxon>Sporolithon</taxon>
    </lineage>
</organism>
<protein>
    <submittedName>
        <fullName evidence="2">CAB/ELIP/HLIP superfamily protein</fullName>
    </submittedName>
</protein>
<gene>
    <name evidence="2" type="primary">ycf17</name>
    <name evidence="2" type="ORF">Sdur_163</name>
</gene>
<dbReference type="RefSeq" id="YP_009243961.1">
    <property type="nucleotide sequence ID" value="NC_029857.1"/>
</dbReference>
<keyword evidence="1" id="KW-0812">Transmembrane</keyword>
<sequence length="57" mass="6798">MNNDLRNRWIWGFTQGAENWNGRLAMLAFLFIVLFELFSSTPVLSLFIFFDLYKLYG</sequence>
<evidence type="ECO:0000313" key="2">
    <source>
        <dbReference type="EMBL" id="AMK96203.1"/>
    </source>
</evidence>
<dbReference type="EMBL" id="KT266785">
    <property type="protein sequence ID" value="AMK96203.1"/>
    <property type="molecule type" value="Genomic_DNA"/>
</dbReference>
<feature type="transmembrane region" description="Helical" evidence="1">
    <location>
        <begin position="24"/>
        <end position="50"/>
    </location>
</feature>
<name>A0A141SD35_9FLOR</name>
<reference evidence="2" key="1">
    <citation type="submission" date="2015-07" db="EMBL/GenBank/DDBJ databases">
        <title>Reconstructing the complex evolutionary history of mobile plasmids in red algal genomes.</title>
        <authorList>
            <person name="Lee J."/>
            <person name="Kim K.M."/>
            <person name="Yang E.C."/>
            <person name="Miller K.A."/>
            <person name="Boo S.M."/>
            <person name="Bhattacharya D."/>
            <person name="Yoon H.S."/>
        </authorList>
    </citation>
    <scope>NUCLEOTIDE SEQUENCE</scope>
</reference>
<dbReference type="GeneID" id="27215666"/>
<proteinExistence type="predicted"/>
<accession>A0A141SD35</accession>